<evidence type="ECO:0000259" key="5">
    <source>
        <dbReference type="Pfam" id="PF13649"/>
    </source>
</evidence>
<keyword evidence="3" id="KW-0949">S-adenosyl-L-methionine</keyword>
<comment type="caution">
    <text evidence="6">The sequence shown here is derived from an EMBL/GenBank/DDBJ whole genome shotgun (WGS) entry which is preliminary data.</text>
</comment>
<dbReference type="GO" id="GO:0032259">
    <property type="term" value="P:methylation"/>
    <property type="evidence" value="ECO:0007669"/>
    <property type="project" value="UniProtKB-KW"/>
</dbReference>
<dbReference type="InterPro" id="IPR041698">
    <property type="entry name" value="Methyltransf_25"/>
</dbReference>
<evidence type="ECO:0000256" key="2">
    <source>
        <dbReference type="ARBA" id="ARBA00022679"/>
    </source>
</evidence>
<keyword evidence="1" id="KW-0489">Methyltransferase</keyword>
<keyword evidence="4" id="KW-0175">Coiled coil</keyword>
<gene>
    <name evidence="6" type="ORF">CAL22_20695</name>
</gene>
<keyword evidence="2" id="KW-0808">Transferase</keyword>
<name>A0A261VEC8_9BORD</name>
<evidence type="ECO:0000256" key="3">
    <source>
        <dbReference type="ARBA" id="ARBA00022691"/>
    </source>
</evidence>
<evidence type="ECO:0000256" key="4">
    <source>
        <dbReference type="SAM" id="Coils"/>
    </source>
</evidence>
<dbReference type="RefSeq" id="WP_094816464.1">
    <property type="nucleotide sequence ID" value="NZ_NEVU01000003.1"/>
</dbReference>
<dbReference type="SUPFAM" id="SSF53335">
    <property type="entry name" value="S-adenosyl-L-methionine-dependent methyltransferases"/>
    <property type="match status" value="1"/>
</dbReference>
<dbReference type="Pfam" id="PF13649">
    <property type="entry name" value="Methyltransf_25"/>
    <property type="match status" value="1"/>
</dbReference>
<dbReference type="EMBL" id="NEVU01000003">
    <property type="protein sequence ID" value="OZI72187.1"/>
    <property type="molecule type" value="Genomic_DNA"/>
</dbReference>
<evidence type="ECO:0000313" key="6">
    <source>
        <dbReference type="EMBL" id="OZI72187.1"/>
    </source>
</evidence>
<dbReference type="PANTHER" id="PTHR43464">
    <property type="entry name" value="METHYLTRANSFERASE"/>
    <property type="match status" value="1"/>
</dbReference>
<protein>
    <recommendedName>
        <fullName evidence="5">Methyltransferase domain-containing protein</fullName>
    </recommendedName>
</protein>
<dbReference type="InterPro" id="IPR029063">
    <property type="entry name" value="SAM-dependent_MTases_sf"/>
</dbReference>
<dbReference type="OrthoDB" id="9790457at2"/>
<evidence type="ECO:0000313" key="7">
    <source>
        <dbReference type="Proteomes" id="UP000216429"/>
    </source>
</evidence>
<organism evidence="6 7">
    <name type="scientific">Bordetella genomosp. 12</name>
    <dbReference type="NCBI Taxonomy" id="463035"/>
    <lineage>
        <taxon>Bacteria</taxon>
        <taxon>Pseudomonadati</taxon>
        <taxon>Pseudomonadota</taxon>
        <taxon>Betaproteobacteria</taxon>
        <taxon>Burkholderiales</taxon>
        <taxon>Alcaligenaceae</taxon>
        <taxon>Bordetella</taxon>
    </lineage>
</organism>
<accession>A0A261VEC8</accession>
<dbReference type="GO" id="GO:0008168">
    <property type="term" value="F:methyltransferase activity"/>
    <property type="evidence" value="ECO:0007669"/>
    <property type="project" value="UniProtKB-KW"/>
</dbReference>
<reference evidence="7" key="1">
    <citation type="submission" date="2017-05" db="EMBL/GenBank/DDBJ databases">
        <title>Complete and WGS of Bordetella genogroups.</title>
        <authorList>
            <person name="Spilker T."/>
            <person name="Lipuma J."/>
        </authorList>
    </citation>
    <scope>NUCLEOTIDE SEQUENCE [LARGE SCALE GENOMIC DNA]</scope>
    <source>
        <strain evidence="7">AU6712</strain>
    </source>
</reference>
<proteinExistence type="predicted"/>
<evidence type="ECO:0000256" key="1">
    <source>
        <dbReference type="ARBA" id="ARBA00022603"/>
    </source>
</evidence>
<dbReference type="CDD" id="cd02440">
    <property type="entry name" value="AdoMet_MTases"/>
    <property type="match status" value="1"/>
</dbReference>
<sequence>MNSNYYEQATLWDSAPSAAQVDVAQALKSLIPADVRTVLDAGCGSGIVTNTLVDQWEVTGCDISQTALAQVNAPTILADLTELPFADQQFDLVLSSDVIEHIPDEVYRAAIKEIARVAGKYILIAVPYREILEASLVQCPACRHRFHAHYHQRSYRAADFEQLFPADFEVVSTSLAGERWPFSNPGLSQAALMLADTDYEFPSAVCPACGTQRGPSERSPQASMLERQLCALQYLRIENGLEAPPLPSELLVLLKRSGTHDAKPVAEPAFAGDIALPATLALDQCPRFDHLLNYPLRPYLVADGEFDVLLLPALPHRISSDATAQQPAPALALYDAVREEYIELQAEADDNGAWTWLMPAACPSIVAYRLRVPRAAGLQRLTLEPAQPLDHAACFARAFDYSTAARENHARLLEQQQENARRLAELNDLANAIEARRNELELLHADLQTRHGDLETRHGELEIRHTDLETRRSELEATLSKRGFLRKLFS</sequence>
<feature type="domain" description="Methyltransferase" evidence="5">
    <location>
        <begin position="38"/>
        <end position="117"/>
    </location>
</feature>
<dbReference type="Gene3D" id="3.40.50.150">
    <property type="entry name" value="Vaccinia Virus protein VP39"/>
    <property type="match status" value="1"/>
</dbReference>
<dbReference type="Proteomes" id="UP000216429">
    <property type="component" value="Unassembled WGS sequence"/>
</dbReference>
<keyword evidence="7" id="KW-1185">Reference proteome</keyword>
<feature type="coiled-coil region" evidence="4">
    <location>
        <begin position="406"/>
        <end position="478"/>
    </location>
</feature>
<dbReference type="AlphaFoldDB" id="A0A261VEC8"/>
<dbReference type="PANTHER" id="PTHR43464:SF19">
    <property type="entry name" value="UBIQUINONE BIOSYNTHESIS O-METHYLTRANSFERASE, MITOCHONDRIAL"/>
    <property type="match status" value="1"/>
</dbReference>